<proteinExistence type="predicted"/>
<keyword evidence="5" id="KW-1185">Reference proteome</keyword>
<sequence>MSLWLIWSLKTTLSNKVTVIVTFGARLVLVAIVALRLKSFNRSGQTSDPTLLEAEFIVWTSTELNYSVISATFPIMRPFVNNLTTNYGGRGSGGSDCISQKRGDNVTADIHGRHNETLRRWSSPQDVDARESTTSVKESVSDKTQG</sequence>
<keyword evidence="2" id="KW-0472">Membrane</keyword>
<keyword evidence="2" id="KW-1133">Transmembrane helix</keyword>
<evidence type="ECO:0000259" key="3">
    <source>
        <dbReference type="Pfam" id="PF20684"/>
    </source>
</evidence>
<organism evidence="4 5">
    <name type="scientific">Zasmidium cellare</name>
    <name type="common">Wine cellar mold</name>
    <name type="synonym">Racodium cellare</name>
    <dbReference type="NCBI Taxonomy" id="395010"/>
    <lineage>
        <taxon>Eukaryota</taxon>
        <taxon>Fungi</taxon>
        <taxon>Dikarya</taxon>
        <taxon>Ascomycota</taxon>
        <taxon>Pezizomycotina</taxon>
        <taxon>Dothideomycetes</taxon>
        <taxon>Dothideomycetidae</taxon>
        <taxon>Mycosphaerellales</taxon>
        <taxon>Mycosphaerellaceae</taxon>
        <taxon>Zasmidium</taxon>
    </lineage>
</organism>
<feature type="transmembrane region" description="Helical" evidence="2">
    <location>
        <begin position="17"/>
        <end position="37"/>
    </location>
</feature>
<dbReference type="PANTHER" id="PTHR39614">
    <property type="entry name" value="INTEGRAL MEMBRANE PROTEIN"/>
    <property type="match status" value="1"/>
</dbReference>
<dbReference type="Pfam" id="PF20684">
    <property type="entry name" value="Fung_rhodopsin"/>
    <property type="match status" value="1"/>
</dbReference>
<comment type="caution">
    <text evidence="4">The sequence shown here is derived from an EMBL/GenBank/DDBJ whole genome shotgun (WGS) entry which is preliminary data.</text>
</comment>
<dbReference type="PANTHER" id="PTHR39614:SF2">
    <property type="entry name" value="INTEGRAL MEMBRANE PROTEIN"/>
    <property type="match status" value="1"/>
</dbReference>
<dbReference type="EMBL" id="JAXOVC010000001">
    <property type="protein sequence ID" value="KAK4506415.1"/>
    <property type="molecule type" value="Genomic_DNA"/>
</dbReference>
<evidence type="ECO:0000256" key="2">
    <source>
        <dbReference type="SAM" id="Phobius"/>
    </source>
</evidence>
<evidence type="ECO:0000256" key="1">
    <source>
        <dbReference type="SAM" id="MobiDB-lite"/>
    </source>
</evidence>
<feature type="region of interest" description="Disordered" evidence="1">
    <location>
        <begin position="111"/>
        <end position="146"/>
    </location>
</feature>
<feature type="domain" description="Rhodopsin" evidence="3">
    <location>
        <begin position="3"/>
        <end position="81"/>
    </location>
</feature>
<protein>
    <recommendedName>
        <fullName evidence="3">Rhodopsin domain-containing protein</fullName>
    </recommendedName>
</protein>
<name>A0ABR0EZC3_ZASCE</name>
<keyword evidence="2" id="KW-0812">Transmembrane</keyword>
<dbReference type="InterPro" id="IPR049326">
    <property type="entry name" value="Rhodopsin_dom_fungi"/>
</dbReference>
<gene>
    <name evidence="4" type="ORF">PRZ48_000145</name>
</gene>
<reference evidence="4 5" key="1">
    <citation type="journal article" date="2023" name="G3 (Bethesda)">
        <title>A chromosome-level genome assembly of Zasmidium syzygii isolated from banana leaves.</title>
        <authorList>
            <person name="van Westerhoven A.C."/>
            <person name="Mehrabi R."/>
            <person name="Talebi R."/>
            <person name="Steentjes M.B.F."/>
            <person name="Corcolon B."/>
            <person name="Chong P.A."/>
            <person name="Kema G.H.J."/>
            <person name="Seidl M.F."/>
        </authorList>
    </citation>
    <scope>NUCLEOTIDE SEQUENCE [LARGE SCALE GENOMIC DNA]</scope>
    <source>
        <strain evidence="4 5">P124</strain>
    </source>
</reference>
<dbReference type="Proteomes" id="UP001305779">
    <property type="component" value="Unassembled WGS sequence"/>
</dbReference>
<evidence type="ECO:0000313" key="4">
    <source>
        <dbReference type="EMBL" id="KAK4506415.1"/>
    </source>
</evidence>
<evidence type="ECO:0000313" key="5">
    <source>
        <dbReference type="Proteomes" id="UP001305779"/>
    </source>
</evidence>
<accession>A0ABR0EZC3</accession>